<organism evidence="1 2">
    <name type="scientific">Mesorhabditis belari</name>
    <dbReference type="NCBI Taxonomy" id="2138241"/>
    <lineage>
        <taxon>Eukaryota</taxon>
        <taxon>Metazoa</taxon>
        <taxon>Ecdysozoa</taxon>
        <taxon>Nematoda</taxon>
        <taxon>Chromadorea</taxon>
        <taxon>Rhabditida</taxon>
        <taxon>Rhabditina</taxon>
        <taxon>Rhabditomorpha</taxon>
        <taxon>Rhabditoidea</taxon>
        <taxon>Rhabditidae</taxon>
        <taxon>Mesorhabditinae</taxon>
        <taxon>Mesorhabditis</taxon>
    </lineage>
</organism>
<evidence type="ECO:0000313" key="2">
    <source>
        <dbReference type="WBParaSite" id="MBELARI_LOCUS18268"/>
    </source>
</evidence>
<evidence type="ECO:0000313" key="1">
    <source>
        <dbReference type="Proteomes" id="UP000887575"/>
    </source>
</evidence>
<name>A0AAF3EVP7_9BILA</name>
<accession>A0AAF3EVP7</accession>
<dbReference type="AlphaFoldDB" id="A0AAF3EVP7"/>
<dbReference type="WBParaSite" id="MBELARI_LOCUS18268">
    <property type="protein sequence ID" value="MBELARI_LOCUS18268"/>
    <property type="gene ID" value="MBELARI_LOCUS18268"/>
</dbReference>
<proteinExistence type="predicted"/>
<dbReference type="Proteomes" id="UP000887575">
    <property type="component" value="Unassembled WGS sequence"/>
</dbReference>
<reference evidence="2" key="1">
    <citation type="submission" date="2024-02" db="UniProtKB">
        <authorList>
            <consortium name="WormBaseParasite"/>
        </authorList>
    </citation>
    <scope>IDENTIFICATION</scope>
</reference>
<keyword evidence="1" id="KW-1185">Reference proteome</keyword>
<protein>
    <submittedName>
        <fullName evidence="2">Uncharacterized protein</fullName>
    </submittedName>
</protein>
<sequence>MRFDEIDINKIVEESLKRDKEMEDLIEFEDRASVSEDELYELDGLRTVKPSQQVTFRVFDSSKRRNSNRRTWSDLVEFGELAQSIGTEIVSNQDIQAERCLKDSVVISSYKSIISPTNETAV</sequence>